<feature type="compositionally biased region" description="Basic and acidic residues" evidence="1">
    <location>
        <begin position="113"/>
        <end position="122"/>
    </location>
</feature>
<feature type="region of interest" description="Disordered" evidence="1">
    <location>
        <begin position="1"/>
        <end position="396"/>
    </location>
</feature>
<dbReference type="Pfam" id="PF04424">
    <property type="entry name" value="MINDY_DUB"/>
    <property type="match status" value="1"/>
</dbReference>
<feature type="compositionally biased region" description="Pro residues" evidence="1">
    <location>
        <begin position="375"/>
        <end position="393"/>
    </location>
</feature>
<comment type="caution">
    <text evidence="3">The sequence shown here is derived from an EMBL/GenBank/DDBJ whole genome shotgun (WGS) entry which is preliminary data.</text>
</comment>
<evidence type="ECO:0000259" key="2">
    <source>
        <dbReference type="Pfam" id="PF04424"/>
    </source>
</evidence>
<dbReference type="GO" id="GO:1990380">
    <property type="term" value="F:K48-linked deubiquitinase activity"/>
    <property type="evidence" value="ECO:0007669"/>
    <property type="project" value="InterPro"/>
</dbReference>
<dbReference type="PANTHER" id="PTHR18063">
    <property type="entry name" value="NF-E2 INDUCIBLE PROTEIN"/>
    <property type="match status" value="1"/>
</dbReference>
<evidence type="ECO:0000256" key="1">
    <source>
        <dbReference type="SAM" id="MobiDB-lite"/>
    </source>
</evidence>
<dbReference type="InterPro" id="IPR033979">
    <property type="entry name" value="MINDY_domain"/>
</dbReference>
<dbReference type="GO" id="GO:0071944">
    <property type="term" value="C:cell periphery"/>
    <property type="evidence" value="ECO:0007669"/>
    <property type="project" value="TreeGrafter"/>
</dbReference>
<gene>
    <name evidence="3" type="ORF">LTR05_003104</name>
</gene>
<feature type="compositionally biased region" description="Polar residues" evidence="1">
    <location>
        <begin position="81"/>
        <end position="91"/>
    </location>
</feature>
<dbReference type="AlphaFoldDB" id="A0AAN7T3A6"/>
<sequence length="948" mass="105376">MVIRKSSVPYPASPPPAPPEPPMHQTHLHVDSADVPPVPSYAQRSQMGSHFEEMGNPWQDDISSRNEQDRRDIPNLLRPGVNQTSAPSRNTPPDVPDVLKPGWSGEVTPRSSLDSDRSPEREWWDDEDEQKTDYGDPTDPGIKHSRELHVVNNTASPSEPAIQSASTVKRKPLPQSHSPAQDTLPTSVHQPEFASNNPFRRLSETHQPEHAPEIESYSRSEHPHPLRSSPSKDQLGRLALNDGFQEKEAIPTPPSIAPPLPPMEAPPPIPRLQEPLIPTQTGNDQNPWASVKPPLPSPSSFEPRQHFDTVPTDDLLDRGHHEGSLSLGEELRAIPNNPTAPRPSTIREPSLLENEEPGPPKPPRPVRQESDDLYAPPPGPPPSLQPPVKPPRPAVVTSERDLAMMKEQRNETYQIKHFNWYDLRTSRMRRSSMLTQNQNGPCPLLALVNAMILGATEEMQAALDEALRLREQVSLGLIIETLMDELLTRAAMSDTLRLPDVDELNRFLMRLRTGMNANPRFVPASQPVPNLMDGDTPTTPAAPRPLTVVGTFETTQDISLYSSFRIKLVHGWLPQPNDEASRAFARSAQTYEDAQAVQFGEEELEYKLSNGGLNQHEQQLWQDITSIKQFFRAFPTQLTPYGLGVVQESLEPGEFAILFRNDHFSTIYKNPRDQRLYTLVTDAGYADRDEIIWESLEDINGARTEHFSGDFHSAQLAPPSTSHTAAALTPQEQQEQADMDFAIALQMQEEEEQAQRRARNQQQNSRGGGVRPGDPAQRPRRSQGNIPIPLRSNPGGEVRPVIPPRNQNTNRNPAVNRPADADQVDAPPAYEEAAGHRPYVPPIGSPLHPSSSTDLPLGRASTSTSNVHAQGQTTGVTNPMYRHSSYSDARPAQHLRRTSAYGENTEYRSPDYPAGPFGPNHAYMPPAGSEYGRRRTADGRGERDCVVM</sequence>
<dbReference type="GO" id="GO:0071108">
    <property type="term" value="P:protein K48-linked deubiquitination"/>
    <property type="evidence" value="ECO:0007669"/>
    <property type="project" value="TreeGrafter"/>
</dbReference>
<feature type="compositionally biased region" description="Polar residues" evidence="1">
    <location>
        <begin position="278"/>
        <end position="288"/>
    </location>
</feature>
<dbReference type="PANTHER" id="PTHR18063:SF6">
    <property type="entry name" value="UBIQUITIN CARBOXYL-TERMINAL HYDROLASE"/>
    <property type="match status" value="1"/>
</dbReference>
<feature type="compositionally biased region" description="Basic and acidic residues" evidence="1">
    <location>
        <begin position="201"/>
        <end position="224"/>
    </location>
</feature>
<dbReference type="EMBL" id="JAVRRJ010000002">
    <property type="protein sequence ID" value="KAK5088882.1"/>
    <property type="molecule type" value="Genomic_DNA"/>
</dbReference>
<protein>
    <recommendedName>
        <fullName evidence="2">MINDY deubiquitinase domain-containing protein</fullName>
    </recommendedName>
</protein>
<organism evidence="3 4">
    <name type="scientific">Lithohypha guttulata</name>
    <dbReference type="NCBI Taxonomy" id="1690604"/>
    <lineage>
        <taxon>Eukaryota</taxon>
        <taxon>Fungi</taxon>
        <taxon>Dikarya</taxon>
        <taxon>Ascomycota</taxon>
        <taxon>Pezizomycotina</taxon>
        <taxon>Eurotiomycetes</taxon>
        <taxon>Chaetothyriomycetidae</taxon>
        <taxon>Chaetothyriales</taxon>
        <taxon>Trichomeriaceae</taxon>
        <taxon>Lithohypha</taxon>
    </lineage>
</organism>
<feature type="compositionally biased region" description="Basic and acidic residues" evidence="1">
    <location>
        <begin position="931"/>
        <end position="948"/>
    </location>
</feature>
<keyword evidence="4" id="KW-1185">Reference proteome</keyword>
<feature type="compositionally biased region" description="Polar residues" evidence="1">
    <location>
        <begin position="151"/>
        <end position="167"/>
    </location>
</feature>
<name>A0AAN7T3A6_9EURO</name>
<dbReference type="GO" id="GO:0005829">
    <property type="term" value="C:cytosol"/>
    <property type="evidence" value="ECO:0007669"/>
    <property type="project" value="TreeGrafter"/>
</dbReference>
<dbReference type="GO" id="GO:0016807">
    <property type="term" value="F:cysteine-type carboxypeptidase activity"/>
    <property type="evidence" value="ECO:0007669"/>
    <property type="project" value="TreeGrafter"/>
</dbReference>
<feature type="compositionally biased region" description="Pro residues" evidence="1">
    <location>
        <begin position="11"/>
        <end position="22"/>
    </location>
</feature>
<evidence type="ECO:0000313" key="3">
    <source>
        <dbReference type="EMBL" id="KAK5088882.1"/>
    </source>
</evidence>
<feature type="domain" description="MINDY deubiquitinase" evidence="2">
    <location>
        <begin position="411"/>
        <end position="711"/>
    </location>
</feature>
<feature type="region of interest" description="Disordered" evidence="1">
    <location>
        <begin position="749"/>
        <end position="948"/>
    </location>
</feature>
<proteinExistence type="predicted"/>
<dbReference type="InterPro" id="IPR007518">
    <property type="entry name" value="MINDY"/>
</dbReference>
<dbReference type="GO" id="GO:0004843">
    <property type="term" value="F:cysteine-type deubiquitinase activity"/>
    <property type="evidence" value="ECO:0007669"/>
    <property type="project" value="InterPro"/>
</dbReference>
<accession>A0AAN7T3A6</accession>
<evidence type="ECO:0000313" key="4">
    <source>
        <dbReference type="Proteomes" id="UP001309876"/>
    </source>
</evidence>
<dbReference type="Proteomes" id="UP001309876">
    <property type="component" value="Unassembled WGS sequence"/>
</dbReference>
<feature type="compositionally biased region" description="Basic and acidic residues" evidence="1">
    <location>
        <begin position="62"/>
        <end position="73"/>
    </location>
</feature>
<feature type="compositionally biased region" description="Polar residues" evidence="1">
    <location>
        <begin position="175"/>
        <end position="198"/>
    </location>
</feature>
<feature type="compositionally biased region" description="Polar residues" evidence="1">
    <location>
        <begin position="848"/>
        <end position="877"/>
    </location>
</feature>
<reference evidence="3 4" key="1">
    <citation type="submission" date="2023-08" db="EMBL/GenBank/DDBJ databases">
        <title>Black Yeasts Isolated from many extreme environments.</title>
        <authorList>
            <person name="Coleine C."/>
            <person name="Stajich J.E."/>
            <person name="Selbmann L."/>
        </authorList>
    </citation>
    <scope>NUCLEOTIDE SEQUENCE [LARGE SCALE GENOMIC DNA]</scope>
    <source>
        <strain evidence="3 4">CCFEE 5910</strain>
    </source>
</reference>
<feature type="compositionally biased region" description="Pro residues" evidence="1">
    <location>
        <begin position="251"/>
        <end position="270"/>
    </location>
</feature>